<evidence type="ECO:0000256" key="3">
    <source>
        <dbReference type="ARBA" id="ARBA00022801"/>
    </source>
</evidence>
<sequence length="286" mass="32589">MNKPSVRSFPLIKAYHQKHIESIRKVDLNRGEEVDSFLSSDGQEIKIICQPTIEPHWNIRQIVQNSPPLGWLEVFEDAWTAISIVSDRIGGEGNEFYPLRENIFKVFELCPLNRVRVVIMGQDPYHSTDHQGLPSAQGMSFSVKKGVNIPSSLQNIFKVLVKTVKGFTIPPHGDLTNWVRQGVFLLNADLTVLPHKAKSHHTYWISFINIVLKAIINANPNVIFLLWGREAQKTKDIIGDRSGIFETSHPSGYSARYGFNDCDHFNQVNQKLEELKQPLIDWRIPA</sequence>
<dbReference type="EMBL" id="MK500501">
    <property type="protein sequence ID" value="QBK90887.1"/>
    <property type="molecule type" value="Genomic_DNA"/>
</dbReference>
<dbReference type="GO" id="GO:0097510">
    <property type="term" value="P:base-excision repair, AP site formation via deaminated base removal"/>
    <property type="evidence" value="ECO:0007669"/>
    <property type="project" value="TreeGrafter"/>
</dbReference>
<feature type="active site" description="Proton acceptor" evidence="5">
    <location>
        <position position="123"/>
    </location>
</feature>
<dbReference type="PANTHER" id="PTHR11264">
    <property type="entry name" value="URACIL-DNA GLYCOSYLASE"/>
    <property type="match status" value="1"/>
</dbReference>
<comment type="similarity">
    <text evidence="1">Belongs to the uracil-DNA glycosylase (UDG) superfamily. UNG family.</text>
</comment>
<keyword evidence="3" id="KW-0378">Hydrolase</keyword>
<accession>A0A481Z521</accession>
<proteinExistence type="inferred from homology"/>
<name>A0A481Z521_9VIRU</name>
<dbReference type="SMART" id="SM00986">
    <property type="entry name" value="UDG"/>
    <property type="match status" value="1"/>
</dbReference>
<dbReference type="Gene3D" id="3.40.470.10">
    <property type="entry name" value="Uracil-DNA glycosylase-like domain"/>
    <property type="match status" value="1"/>
</dbReference>
<dbReference type="GO" id="GO:0004844">
    <property type="term" value="F:uracil DNA N-glycosylase activity"/>
    <property type="evidence" value="ECO:0007669"/>
    <property type="project" value="InterPro"/>
</dbReference>
<dbReference type="InterPro" id="IPR005122">
    <property type="entry name" value="Uracil-DNA_glycosylase-like"/>
</dbReference>
<dbReference type="SMART" id="SM00987">
    <property type="entry name" value="UreE_C"/>
    <property type="match status" value="1"/>
</dbReference>
<gene>
    <name evidence="7" type="ORF">LCPAC201_01880</name>
</gene>
<dbReference type="NCBIfam" id="NF003592">
    <property type="entry name" value="PRK05254.1-5"/>
    <property type="match status" value="1"/>
</dbReference>
<evidence type="ECO:0000259" key="6">
    <source>
        <dbReference type="SMART" id="SM00986"/>
    </source>
</evidence>
<reference evidence="7" key="1">
    <citation type="journal article" date="2019" name="MBio">
        <title>Virus Genomes from Deep Sea Sediments Expand the Ocean Megavirome and Support Independent Origins of Viral Gigantism.</title>
        <authorList>
            <person name="Backstrom D."/>
            <person name="Yutin N."/>
            <person name="Jorgensen S.L."/>
            <person name="Dharamshi J."/>
            <person name="Homa F."/>
            <person name="Zaremba-Niedwiedzka K."/>
            <person name="Spang A."/>
            <person name="Wolf Y.I."/>
            <person name="Koonin E.V."/>
            <person name="Ettema T.J."/>
        </authorList>
    </citation>
    <scope>NUCLEOTIDE SEQUENCE</scope>
</reference>
<dbReference type="PANTHER" id="PTHR11264:SF8">
    <property type="entry name" value="URACIL-DNA GLYCOSYLASE-LIKE DOMAIN-CONTAINING PROTEIN"/>
    <property type="match status" value="1"/>
</dbReference>
<dbReference type="InterPro" id="IPR018085">
    <property type="entry name" value="Ura-DNA_Glyclase_AS"/>
</dbReference>
<evidence type="ECO:0000256" key="2">
    <source>
        <dbReference type="ARBA" id="ARBA00022763"/>
    </source>
</evidence>
<dbReference type="Pfam" id="PF03167">
    <property type="entry name" value="UDG"/>
    <property type="match status" value="1"/>
</dbReference>
<evidence type="ECO:0000256" key="1">
    <source>
        <dbReference type="ARBA" id="ARBA00008184"/>
    </source>
</evidence>
<evidence type="ECO:0000313" key="7">
    <source>
        <dbReference type="EMBL" id="QBK90887.1"/>
    </source>
</evidence>
<dbReference type="InterPro" id="IPR002043">
    <property type="entry name" value="UDG_fam1"/>
</dbReference>
<dbReference type="InterPro" id="IPR036895">
    <property type="entry name" value="Uracil-DNA_glycosylase-like_sf"/>
</dbReference>
<dbReference type="NCBIfam" id="NF003588">
    <property type="entry name" value="PRK05254.1-1"/>
    <property type="match status" value="1"/>
</dbReference>
<keyword evidence="4" id="KW-0234">DNA repair</keyword>
<organism evidence="7">
    <name type="scientific">Pithovirus LCPAC201</name>
    <dbReference type="NCBI Taxonomy" id="2506591"/>
    <lineage>
        <taxon>Viruses</taxon>
        <taxon>Pithoviruses</taxon>
    </lineage>
</organism>
<feature type="domain" description="Uracil-DNA glycosylase-like" evidence="6">
    <location>
        <begin position="108"/>
        <end position="272"/>
    </location>
</feature>
<dbReference type="PROSITE" id="PS00130">
    <property type="entry name" value="U_DNA_GLYCOSYLASE"/>
    <property type="match status" value="1"/>
</dbReference>
<protein>
    <submittedName>
        <fullName evidence="7">Uracil-DNA glycosylase</fullName>
    </submittedName>
</protein>
<keyword evidence="2" id="KW-0227">DNA damage</keyword>
<dbReference type="HAMAP" id="MF_00148">
    <property type="entry name" value="UDG"/>
    <property type="match status" value="1"/>
</dbReference>
<dbReference type="NCBIfam" id="TIGR00628">
    <property type="entry name" value="ung"/>
    <property type="match status" value="1"/>
</dbReference>
<dbReference type="CDD" id="cd10027">
    <property type="entry name" value="UDG-F1-like"/>
    <property type="match status" value="1"/>
</dbReference>
<evidence type="ECO:0000256" key="5">
    <source>
        <dbReference type="PROSITE-ProRule" id="PRU10072"/>
    </source>
</evidence>
<dbReference type="SUPFAM" id="SSF52141">
    <property type="entry name" value="Uracil-DNA glycosylase-like"/>
    <property type="match status" value="1"/>
</dbReference>
<evidence type="ECO:0000256" key="4">
    <source>
        <dbReference type="ARBA" id="ARBA00023204"/>
    </source>
</evidence>